<gene>
    <name evidence="3" type="ORF">LV75_004552</name>
</gene>
<accession>A0ABT1IHB4</accession>
<sequence>MLRRLISILSALLLLPTVSPGIAHAIPGAIITTPSDNGVVPLNVPITFAGHVNRTLWDNITAVDLSFDGGTTWQVAPGTEQWAIIYTPTVPGILTVLTRVRDDTTTFRPLTRHFTVGTGPIGFVACSPCEFKQPNLGPSTTFLRTDSDPRPVELGLRFQVDRPGTITGVKVTHYAIGPGTPHVRLWAADGTLLAEATSDTFTFTFPTPVPITAGATYIASFFTPWGQYAVTENHHRGAIVQPPFTAPPDAGVYYYADEGPEPETGGFPTKTYKSSYYWVSPTFLPTR</sequence>
<feature type="domain" description="DUF4082" evidence="2">
    <location>
        <begin position="145"/>
        <end position="279"/>
    </location>
</feature>
<evidence type="ECO:0000313" key="3">
    <source>
        <dbReference type="EMBL" id="MCP2272033.1"/>
    </source>
</evidence>
<dbReference type="InterPro" id="IPR025141">
    <property type="entry name" value="DUF4082"/>
</dbReference>
<dbReference type="SUPFAM" id="SSF81296">
    <property type="entry name" value="E set domains"/>
    <property type="match status" value="1"/>
</dbReference>
<evidence type="ECO:0000256" key="1">
    <source>
        <dbReference type="SAM" id="SignalP"/>
    </source>
</evidence>
<dbReference type="Pfam" id="PF13313">
    <property type="entry name" value="DUF4082"/>
    <property type="match status" value="1"/>
</dbReference>
<keyword evidence="4" id="KW-1185">Reference proteome</keyword>
<dbReference type="Gene3D" id="2.60.40.650">
    <property type="match status" value="1"/>
</dbReference>
<dbReference type="Proteomes" id="UP001205185">
    <property type="component" value="Unassembled WGS sequence"/>
</dbReference>
<dbReference type="EMBL" id="JAMTCO010000011">
    <property type="protein sequence ID" value="MCP2272033.1"/>
    <property type="molecule type" value="Genomic_DNA"/>
</dbReference>
<name>A0ABT1IHB4_9PSEU</name>
<reference evidence="3 4" key="1">
    <citation type="submission" date="2022-06" db="EMBL/GenBank/DDBJ databases">
        <title>Genomic Encyclopedia of Archaeal and Bacterial Type Strains, Phase II (KMG-II): from individual species to whole genera.</title>
        <authorList>
            <person name="Goeker M."/>
        </authorList>
    </citation>
    <scope>NUCLEOTIDE SEQUENCE [LARGE SCALE GENOMIC DNA]</scope>
    <source>
        <strain evidence="3 4">DSM 44255</strain>
    </source>
</reference>
<evidence type="ECO:0000313" key="4">
    <source>
        <dbReference type="Proteomes" id="UP001205185"/>
    </source>
</evidence>
<feature type="signal peptide" evidence="1">
    <location>
        <begin position="1"/>
        <end position="25"/>
    </location>
</feature>
<organism evidence="3 4">
    <name type="scientific">Actinokineospora diospyrosa</name>
    <dbReference type="NCBI Taxonomy" id="103728"/>
    <lineage>
        <taxon>Bacteria</taxon>
        <taxon>Bacillati</taxon>
        <taxon>Actinomycetota</taxon>
        <taxon>Actinomycetes</taxon>
        <taxon>Pseudonocardiales</taxon>
        <taxon>Pseudonocardiaceae</taxon>
        <taxon>Actinokineospora</taxon>
    </lineage>
</organism>
<proteinExistence type="predicted"/>
<dbReference type="InterPro" id="IPR014756">
    <property type="entry name" value="Ig_E-set"/>
</dbReference>
<protein>
    <recommendedName>
        <fullName evidence="2">DUF4082 domain-containing protein</fullName>
    </recommendedName>
</protein>
<evidence type="ECO:0000259" key="2">
    <source>
        <dbReference type="Pfam" id="PF13313"/>
    </source>
</evidence>
<feature type="chain" id="PRO_5047332541" description="DUF4082 domain-containing protein" evidence="1">
    <location>
        <begin position="26"/>
        <end position="287"/>
    </location>
</feature>
<comment type="caution">
    <text evidence="3">The sequence shown here is derived from an EMBL/GenBank/DDBJ whole genome shotgun (WGS) entry which is preliminary data.</text>
</comment>
<keyword evidence="1" id="KW-0732">Signal</keyword>